<organism evidence="1 2">
    <name type="scientific">Armillaria borealis</name>
    <dbReference type="NCBI Taxonomy" id="47425"/>
    <lineage>
        <taxon>Eukaryota</taxon>
        <taxon>Fungi</taxon>
        <taxon>Dikarya</taxon>
        <taxon>Basidiomycota</taxon>
        <taxon>Agaricomycotina</taxon>
        <taxon>Agaricomycetes</taxon>
        <taxon>Agaricomycetidae</taxon>
        <taxon>Agaricales</taxon>
        <taxon>Marasmiineae</taxon>
        <taxon>Physalacriaceae</taxon>
        <taxon>Armillaria</taxon>
    </lineage>
</organism>
<comment type="caution">
    <text evidence="1">The sequence shown here is derived from an EMBL/GenBank/DDBJ whole genome shotgun (WGS) entry which is preliminary data.</text>
</comment>
<name>A0AA39IX03_9AGAR</name>
<sequence length="229" mass="25575">MKYINGILNTRDLNLKGDGSLESIIEEYLKHIQKSQNGLLKDYQWDRSRQKLVDSSLQVHSSKTTTSSQSSVVARALSSCLERAGTPLIRPSHRGRAASIVSGLSSYSLVSTSVGSISTVTFDEHIEHLPSLTEALHRSRRHLWLQIYTGNPPFAHIRKEAATINEVLTKGNQPEMSSEMSVGLLWELVQQCLLSSASDRLASEDLMRHLEAYNLGESVDKWYHVTDKA</sequence>
<dbReference type="Proteomes" id="UP001175226">
    <property type="component" value="Unassembled WGS sequence"/>
</dbReference>
<gene>
    <name evidence="1" type="ORF">EV421DRAFT_1743741</name>
</gene>
<dbReference type="Gene3D" id="1.10.510.10">
    <property type="entry name" value="Transferase(Phosphotransferase) domain 1"/>
    <property type="match status" value="1"/>
</dbReference>
<proteinExistence type="predicted"/>
<reference evidence="1" key="1">
    <citation type="submission" date="2023-06" db="EMBL/GenBank/DDBJ databases">
        <authorList>
            <consortium name="Lawrence Berkeley National Laboratory"/>
            <person name="Ahrendt S."/>
            <person name="Sahu N."/>
            <person name="Indic B."/>
            <person name="Wong-Bajracharya J."/>
            <person name="Merenyi Z."/>
            <person name="Ke H.-M."/>
            <person name="Monk M."/>
            <person name="Kocsube S."/>
            <person name="Drula E."/>
            <person name="Lipzen A."/>
            <person name="Balint B."/>
            <person name="Henrissat B."/>
            <person name="Andreopoulos B."/>
            <person name="Martin F.M."/>
            <person name="Harder C.B."/>
            <person name="Rigling D."/>
            <person name="Ford K.L."/>
            <person name="Foster G.D."/>
            <person name="Pangilinan J."/>
            <person name="Papanicolaou A."/>
            <person name="Barry K."/>
            <person name="LaButti K."/>
            <person name="Viragh M."/>
            <person name="Koriabine M."/>
            <person name="Yan M."/>
            <person name="Riley R."/>
            <person name="Champramary S."/>
            <person name="Plett K.L."/>
            <person name="Tsai I.J."/>
            <person name="Slot J."/>
            <person name="Sipos G."/>
            <person name="Plett J."/>
            <person name="Nagy L.G."/>
            <person name="Grigoriev I.V."/>
        </authorList>
    </citation>
    <scope>NUCLEOTIDE SEQUENCE</scope>
    <source>
        <strain evidence="1">FPL87.14</strain>
    </source>
</reference>
<evidence type="ECO:0000313" key="2">
    <source>
        <dbReference type="Proteomes" id="UP001175226"/>
    </source>
</evidence>
<dbReference type="EMBL" id="JAUEPT010000135">
    <property type="protein sequence ID" value="KAK0430719.1"/>
    <property type="molecule type" value="Genomic_DNA"/>
</dbReference>
<protein>
    <submittedName>
        <fullName evidence="1">Uncharacterized protein</fullName>
    </submittedName>
</protein>
<accession>A0AA39IX03</accession>
<keyword evidence="2" id="KW-1185">Reference proteome</keyword>
<dbReference type="AlphaFoldDB" id="A0AA39IX03"/>
<evidence type="ECO:0000313" key="1">
    <source>
        <dbReference type="EMBL" id="KAK0430719.1"/>
    </source>
</evidence>